<dbReference type="Gene3D" id="3.75.10.10">
    <property type="entry name" value="L-arginine/glycine Amidinotransferase, Chain A"/>
    <property type="match status" value="1"/>
</dbReference>
<dbReference type="PANTHER" id="PTHR10837:SF8">
    <property type="entry name" value="PROTEIN-ARGININE DEIMINASE"/>
    <property type="match status" value="1"/>
</dbReference>
<dbReference type="SUPFAM" id="SSF110083">
    <property type="entry name" value="Peptidylarginine deiminase Pad4, middle domain"/>
    <property type="match status" value="1"/>
</dbReference>
<dbReference type="InterPro" id="IPR004303">
    <property type="entry name" value="PAD"/>
</dbReference>
<dbReference type="GO" id="GO:0005737">
    <property type="term" value="C:cytoplasm"/>
    <property type="evidence" value="ECO:0007669"/>
    <property type="project" value="InterPro"/>
</dbReference>
<proteinExistence type="predicted"/>
<dbReference type="RefSeq" id="WP_153526377.1">
    <property type="nucleotide sequence ID" value="NZ_JBEPDZ010000002.1"/>
</dbReference>
<dbReference type="SUPFAM" id="SSF55909">
    <property type="entry name" value="Pentein"/>
    <property type="match status" value="1"/>
</dbReference>
<dbReference type="GO" id="GO:0004668">
    <property type="term" value="F:protein-arginine deiminase activity"/>
    <property type="evidence" value="ECO:0007669"/>
    <property type="project" value="InterPro"/>
</dbReference>
<dbReference type="EMBL" id="VCLA01000197">
    <property type="protein sequence ID" value="MQT05042.1"/>
    <property type="molecule type" value="Genomic_DNA"/>
</dbReference>
<evidence type="ECO:0000259" key="1">
    <source>
        <dbReference type="Pfam" id="PF03068"/>
    </source>
</evidence>
<dbReference type="AlphaFoldDB" id="A0A646KRV3"/>
<dbReference type="PANTHER" id="PTHR10837">
    <property type="entry name" value="PEPTIDYLARGININE DEIMINASE"/>
    <property type="match status" value="1"/>
</dbReference>
<dbReference type="Pfam" id="PF03068">
    <property type="entry name" value="PAD"/>
    <property type="match status" value="1"/>
</dbReference>
<dbReference type="OrthoDB" id="249764at2"/>
<dbReference type="InterPro" id="IPR036556">
    <property type="entry name" value="PAD_central_sf"/>
</dbReference>
<dbReference type="Gene3D" id="2.60.40.1700">
    <property type="entry name" value="Protein-arginine deiminase, central domain"/>
    <property type="match status" value="1"/>
</dbReference>
<comment type="caution">
    <text evidence="2">The sequence shown here is derived from an EMBL/GenBank/DDBJ whole genome shotgun (WGS) entry which is preliminary data.</text>
</comment>
<reference evidence="2 3" key="1">
    <citation type="submission" date="2019-05" db="EMBL/GenBank/DDBJ databases">
        <title>Comparative genomics and metabolomics analyses of clavulanic acid producing Streptomyces species provides insight into specialized metabolism and evolution of beta-lactam biosynthetic gene clusters.</title>
        <authorList>
            <person name="Moore M.A."/>
            <person name="Cruz-Morales P."/>
            <person name="Barona Gomez F."/>
            <person name="Kapil T."/>
        </authorList>
    </citation>
    <scope>NUCLEOTIDE SEQUENCE [LARGE SCALE GENOMIC DNA]</scope>
    <source>
        <strain evidence="2 3">NRRL 5741</strain>
    </source>
</reference>
<keyword evidence="3" id="KW-1185">Reference proteome</keyword>
<feature type="domain" description="Protein-arginine deiminase C-terminal" evidence="1">
    <location>
        <begin position="193"/>
        <end position="632"/>
    </location>
</feature>
<name>A0A646KRV3_STRJU</name>
<dbReference type="Proteomes" id="UP000419138">
    <property type="component" value="Unassembled WGS sequence"/>
</dbReference>
<organism evidence="2 3">
    <name type="scientific">Streptomyces jumonjinensis</name>
    <dbReference type="NCBI Taxonomy" id="1945"/>
    <lineage>
        <taxon>Bacteria</taxon>
        <taxon>Bacillati</taxon>
        <taxon>Actinomycetota</taxon>
        <taxon>Actinomycetes</taxon>
        <taxon>Kitasatosporales</taxon>
        <taxon>Streptomycetaceae</taxon>
        <taxon>Streptomyces</taxon>
    </lineage>
</organism>
<gene>
    <name evidence="2" type="ORF">FF041_34375</name>
</gene>
<evidence type="ECO:0000313" key="3">
    <source>
        <dbReference type="Proteomes" id="UP000419138"/>
    </source>
</evidence>
<sequence length="633" mass="68144">MASVLIGTAGMQAIAAPVAPKADLRADVDRDGSVDVTGDSDTAGENAWTRLRGAVLLPNIDDDTKRCPVRDAAGKRLSDAQLAKCHDAADTVLNGASDAADLARLKTVPAPEVSDRATGTVAVVGKDKDKARLFIQRAGVWKHLKPSDKLTAAELRSGVELGIEATDVVRDAGKWDGTVRVRFSVADGSGGTTTDDVRLKTAPVLTHHHRQKAQEVLVTKMKPFDELDGYAEEQNKFVKNLEREVKAAGITKPVKKFTGYQDPWAQDFVEPGYVSMTGPGGKTHAMRVMIRSAQDRPAGRELFEKLRGKNVGVVQVGKGKQDESATLNSMGNLETIPPYSHKGEEYPAGRIIMGEQPDFKHKPAKEMRTFLSSQGMQSPLLLDTAWLGVGHVDEFVQFLPADTERGWRIGLADPEAGLELLREAKADGHGKKRMFSVPDKFMPAPKETIDQALASKKFLADNKLAAKRIKANLDILKAETGITDAEVIRVPGLYSRGDLGSQGLTGPAKLSKLGGNVLDTLGRNGAKSPFTAGKEARLEAGKQGKRPIQQTGAYIPGAVNGVVLSDSRYLAAKQWGPVIDGKDVFGEAVSAAYATAGFTTAYIDDWYSYHIGSGEVHCGTNTLRDTSQPWWKS</sequence>
<protein>
    <recommendedName>
        <fullName evidence="1">Protein-arginine deiminase C-terminal domain-containing protein</fullName>
    </recommendedName>
</protein>
<evidence type="ECO:0000313" key="2">
    <source>
        <dbReference type="EMBL" id="MQT05042.1"/>
    </source>
</evidence>
<accession>A0A646KRV3</accession>
<dbReference type="InterPro" id="IPR013530">
    <property type="entry name" value="PAD_C"/>
</dbReference>
<dbReference type="GO" id="GO:0005509">
    <property type="term" value="F:calcium ion binding"/>
    <property type="evidence" value="ECO:0007669"/>
    <property type="project" value="InterPro"/>
</dbReference>